<reference evidence="1 2" key="1">
    <citation type="journal article" date="2012" name="J. Bacteriol.">
        <title>Draft Genome Sequence of Cecembia lonarensis Strain LW9T, Isolated from Lonar Lake, a Haloalkaline Lake in India.</title>
        <authorList>
            <person name="Shivaji S."/>
            <person name="Ara S."/>
            <person name="Singh A."/>
            <person name="Pinnaka A.K."/>
        </authorList>
    </citation>
    <scope>NUCLEOTIDE SEQUENCE [LARGE SCALE GENOMIC DNA]</scope>
    <source>
        <strain evidence="1 2">LW9</strain>
    </source>
</reference>
<protein>
    <submittedName>
        <fullName evidence="1">Uncharacterized protein</fullName>
    </submittedName>
</protein>
<dbReference type="Proteomes" id="UP000004478">
    <property type="component" value="Unassembled WGS sequence"/>
</dbReference>
<evidence type="ECO:0000313" key="1">
    <source>
        <dbReference type="EMBL" id="EKB51287.1"/>
    </source>
</evidence>
<keyword evidence="2" id="KW-1185">Reference proteome</keyword>
<dbReference type="AlphaFoldDB" id="K1LGJ7"/>
<comment type="caution">
    <text evidence="1">The sequence shown here is derived from an EMBL/GenBank/DDBJ whole genome shotgun (WGS) entry which is preliminary data.</text>
</comment>
<name>K1LGJ7_CECL9</name>
<organism evidence="1 2">
    <name type="scientific">Cecembia lonarensis (strain CCUG 58316 / KCTC 22772 / LW9)</name>
    <dbReference type="NCBI Taxonomy" id="1225176"/>
    <lineage>
        <taxon>Bacteria</taxon>
        <taxon>Pseudomonadati</taxon>
        <taxon>Bacteroidota</taxon>
        <taxon>Cytophagia</taxon>
        <taxon>Cytophagales</taxon>
        <taxon>Cyclobacteriaceae</taxon>
        <taxon>Cecembia</taxon>
    </lineage>
</organism>
<sequence length="180" mass="20277">MNNIKFSQLLIIVFLMGLFACKEDEAPRPFFYGNYNLQSISMDRAMDLNNDGDTSMNFLSQVEDGSSTSIKRMTLSSAEMDEMQFPLFFPNVLTIQSGVPIIRFPVENQSLTVVFAEETNAFAVLRMQPMVPQAGQITAINLIDQSTIDVEVNKSLYDFATAEWLDTLVTYRFVRGLISA</sequence>
<accession>K1LGJ7</accession>
<dbReference type="PROSITE" id="PS51257">
    <property type="entry name" value="PROKAR_LIPOPROTEIN"/>
    <property type="match status" value="1"/>
</dbReference>
<dbReference type="OrthoDB" id="839692at2"/>
<dbReference type="RefSeq" id="WP_009183135.1">
    <property type="nucleotide sequence ID" value="NZ_AMGM01000001.1"/>
</dbReference>
<dbReference type="EMBL" id="AMGM01000001">
    <property type="protein sequence ID" value="EKB51287.1"/>
    <property type="molecule type" value="Genomic_DNA"/>
</dbReference>
<evidence type="ECO:0000313" key="2">
    <source>
        <dbReference type="Proteomes" id="UP000004478"/>
    </source>
</evidence>
<gene>
    <name evidence="1" type="ORF">B879_00081</name>
</gene>
<proteinExistence type="predicted"/>